<accession>A0A183DEE1</accession>
<protein>
    <submittedName>
        <fullName evidence="3">Transcriptional regulator</fullName>
    </submittedName>
</protein>
<dbReference type="AlphaFoldDB" id="A0A183DEE1"/>
<evidence type="ECO:0000313" key="2">
    <source>
        <dbReference type="Proteomes" id="UP000271098"/>
    </source>
</evidence>
<evidence type="ECO:0000313" key="3">
    <source>
        <dbReference type="WBParaSite" id="GPUH_0000709101-mRNA-1"/>
    </source>
</evidence>
<organism evidence="3">
    <name type="scientific">Gongylonema pulchrum</name>
    <dbReference type="NCBI Taxonomy" id="637853"/>
    <lineage>
        <taxon>Eukaryota</taxon>
        <taxon>Metazoa</taxon>
        <taxon>Ecdysozoa</taxon>
        <taxon>Nematoda</taxon>
        <taxon>Chromadorea</taxon>
        <taxon>Rhabditida</taxon>
        <taxon>Spirurina</taxon>
        <taxon>Spiruromorpha</taxon>
        <taxon>Spiruroidea</taxon>
        <taxon>Gongylonematidae</taxon>
        <taxon>Gongylonema</taxon>
    </lineage>
</organism>
<gene>
    <name evidence="1" type="ORF">GPUH_LOCUS7081</name>
</gene>
<dbReference type="Proteomes" id="UP000271098">
    <property type="component" value="Unassembled WGS sequence"/>
</dbReference>
<name>A0A183DEE1_9BILA</name>
<reference evidence="3" key="1">
    <citation type="submission" date="2016-06" db="UniProtKB">
        <authorList>
            <consortium name="WormBaseParasite"/>
        </authorList>
    </citation>
    <scope>IDENTIFICATION</scope>
</reference>
<proteinExistence type="predicted"/>
<reference evidence="1 2" key="2">
    <citation type="submission" date="2018-11" db="EMBL/GenBank/DDBJ databases">
        <authorList>
            <consortium name="Pathogen Informatics"/>
        </authorList>
    </citation>
    <scope>NUCLEOTIDE SEQUENCE [LARGE SCALE GENOMIC DNA]</scope>
</reference>
<sequence length="55" mass="5782">MAALEPVALARGLSVTHSVPNASESRSIALFSRPGNQHGNEFGFDAIADDSDLLE</sequence>
<keyword evidence="2" id="KW-1185">Reference proteome</keyword>
<evidence type="ECO:0000313" key="1">
    <source>
        <dbReference type="EMBL" id="VDK57132.1"/>
    </source>
</evidence>
<dbReference type="EMBL" id="UYRT01017712">
    <property type="protein sequence ID" value="VDK57132.1"/>
    <property type="molecule type" value="Genomic_DNA"/>
</dbReference>
<dbReference type="WBParaSite" id="GPUH_0000709101-mRNA-1">
    <property type="protein sequence ID" value="GPUH_0000709101-mRNA-1"/>
    <property type="gene ID" value="GPUH_0000709101"/>
</dbReference>